<keyword evidence="1" id="KW-0812">Transmembrane</keyword>
<evidence type="ECO:0000313" key="2">
    <source>
        <dbReference type="Proteomes" id="UP000095287"/>
    </source>
</evidence>
<evidence type="ECO:0000313" key="3">
    <source>
        <dbReference type="WBParaSite" id="L893_g31612.t1"/>
    </source>
</evidence>
<protein>
    <submittedName>
        <fullName evidence="3">Ovule protein</fullName>
    </submittedName>
</protein>
<feature type="transmembrane region" description="Helical" evidence="1">
    <location>
        <begin position="46"/>
        <end position="68"/>
    </location>
</feature>
<evidence type="ECO:0000256" key="1">
    <source>
        <dbReference type="SAM" id="Phobius"/>
    </source>
</evidence>
<dbReference type="WBParaSite" id="L893_g31612.t1">
    <property type="protein sequence ID" value="L893_g31612.t1"/>
    <property type="gene ID" value="L893_g31612"/>
</dbReference>
<reference evidence="3" key="1">
    <citation type="submission" date="2016-11" db="UniProtKB">
        <authorList>
            <consortium name="WormBaseParasite"/>
        </authorList>
    </citation>
    <scope>IDENTIFICATION</scope>
</reference>
<name>A0A1I8A0Z2_9BILA</name>
<keyword evidence="1" id="KW-0472">Membrane</keyword>
<keyword evidence="1" id="KW-1133">Transmembrane helix</keyword>
<accession>A0A1I8A0Z2</accession>
<dbReference type="AlphaFoldDB" id="A0A1I8A0Z2"/>
<keyword evidence="2" id="KW-1185">Reference proteome</keyword>
<sequence length="100" mass="11402">MVVRISETSYHHCPKLCGGLLPPPRTPIRYMDTVRYSLLYDTVFCLHQVFFCRGGLLLLMVFMTTVLMSSSQGDKTVLPRECSGRIIKSEIHSLISHKRS</sequence>
<proteinExistence type="predicted"/>
<dbReference type="Proteomes" id="UP000095287">
    <property type="component" value="Unplaced"/>
</dbReference>
<organism evidence="2 3">
    <name type="scientific">Steinernema glaseri</name>
    <dbReference type="NCBI Taxonomy" id="37863"/>
    <lineage>
        <taxon>Eukaryota</taxon>
        <taxon>Metazoa</taxon>
        <taxon>Ecdysozoa</taxon>
        <taxon>Nematoda</taxon>
        <taxon>Chromadorea</taxon>
        <taxon>Rhabditida</taxon>
        <taxon>Tylenchina</taxon>
        <taxon>Panagrolaimomorpha</taxon>
        <taxon>Strongyloidoidea</taxon>
        <taxon>Steinernematidae</taxon>
        <taxon>Steinernema</taxon>
    </lineage>
</organism>